<organism evidence="11 12">
    <name type="scientific">Geodia barretti</name>
    <name type="common">Barrett's horny sponge</name>
    <dbReference type="NCBI Taxonomy" id="519541"/>
    <lineage>
        <taxon>Eukaryota</taxon>
        <taxon>Metazoa</taxon>
        <taxon>Porifera</taxon>
        <taxon>Demospongiae</taxon>
        <taxon>Heteroscleromorpha</taxon>
        <taxon>Tetractinellida</taxon>
        <taxon>Astrophorina</taxon>
        <taxon>Geodiidae</taxon>
        <taxon>Geodia</taxon>
    </lineage>
</organism>
<feature type="transmembrane region" description="Helical" evidence="9">
    <location>
        <begin position="166"/>
        <end position="186"/>
    </location>
</feature>
<comment type="caution">
    <text evidence="11">The sequence shown here is derived from an EMBL/GenBank/DDBJ whole genome shotgun (WGS) entry which is preliminary data.</text>
</comment>
<keyword evidence="12" id="KW-1185">Reference proteome</keyword>
<feature type="transmembrane region" description="Helical" evidence="9">
    <location>
        <begin position="198"/>
        <end position="219"/>
    </location>
</feature>
<dbReference type="AlphaFoldDB" id="A0AA35TBH8"/>
<comment type="function">
    <text evidence="7 9">Required for efficient N-glycosylation. Necessary for maintaining optimal levels of dolichol-linked oligosaccharides. Hydrolyzes dolichyl pyrophosphate at a very high rate and dolichyl monophosphate at a much lower rate. Does not act on phosphatidate.</text>
</comment>
<dbReference type="Proteomes" id="UP001174909">
    <property type="component" value="Unassembled WGS sequence"/>
</dbReference>
<keyword evidence="6 9" id="KW-0472">Membrane</keyword>
<dbReference type="SUPFAM" id="SSF48317">
    <property type="entry name" value="Acid phosphatase/Vanadium-dependent haloperoxidase"/>
    <property type="match status" value="1"/>
</dbReference>
<evidence type="ECO:0000256" key="7">
    <source>
        <dbReference type="ARBA" id="ARBA00024907"/>
    </source>
</evidence>
<evidence type="ECO:0000256" key="9">
    <source>
        <dbReference type="RuleBase" id="RU367078"/>
    </source>
</evidence>
<dbReference type="GO" id="GO:0006487">
    <property type="term" value="P:protein N-linked glycosylation"/>
    <property type="evidence" value="ECO:0007669"/>
    <property type="project" value="UniProtKB-UniRule"/>
</dbReference>
<proteinExistence type="inferred from homology"/>
<dbReference type="Pfam" id="PF01569">
    <property type="entry name" value="PAP2"/>
    <property type="match status" value="1"/>
</dbReference>
<evidence type="ECO:0000256" key="6">
    <source>
        <dbReference type="ARBA" id="ARBA00023136"/>
    </source>
</evidence>
<evidence type="ECO:0000256" key="1">
    <source>
        <dbReference type="ARBA" id="ARBA00004141"/>
    </source>
</evidence>
<evidence type="ECO:0000256" key="8">
    <source>
        <dbReference type="ARBA" id="ARBA00047349"/>
    </source>
</evidence>
<accession>A0AA35TBH8</accession>
<feature type="domain" description="Phosphatidic acid phosphatase type 2/haloperoxidase" evidence="10">
    <location>
        <begin position="93"/>
        <end position="213"/>
    </location>
</feature>
<name>A0AA35TBH8_GEOBA</name>
<evidence type="ECO:0000313" key="12">
    <source>
        <dbReference type="Proteomes" id="UP001174909"/>
    </source>
</evidence>
<keyword evidence="4 9" id="KW-0378">Hydrolase</keyword>
<dbReference type="CDD" id="cd03382">
    <property type="entry name" value="PAP2_dolichyldiphosphatase"/>
    <property type="match status" value="1"/>
</dbReference>
<dbReference type="InterPro" id="IPR036938">
    <property type="entry name" value="PAP2/HPO_sf"/>
</dbReference>
<dbReference type="PANTHER" id="PTHR11247">
    <property type="entry name" value="PALMITOYL-PROTEIN THIOESTERASE/DOLICHYLDIPHOSPHATASE 1"/>
    <property type="match status" value="1"/>
</dbReference>
<evidence type="ECO:0000313" key="11">
    <source>
        <dbReference type="EMBL" id="CAI8044764.1"/>
    </source>
</evidence>
<dbReference type="PANTHER" id="PTHR11247:SF1">
    <property type="entry name" value="DOLICHYLDIPHOSPHATASE 1"/>
    <property type="match status" value="1"/>
</dbReference>
<keyword evidence="5 9" id="KW-1133">Transmembrane helix</keyword>
<dbReference type="SMART" id="SM00014">
    <property type="entry name" value="acidPPc"/>
    <property type="match status" value="1"/>
</dbReference>
<comment type="pathway">
    <text evidence="9">Protein modification; protein glycosylation.</text>
</comment>
<evidence type="ECO:0000256" key="2">
    <source>
        <dbReference type="ARBA" id="ARBA00005518"/>
    </source>
</evidence>
<comment type="similarity">
    <text evidence="2 9">Belongs to the dolichyldiphosphatase family.</text>
</comment>
<dbReference type="GO" id="GO:0047874">
    <property type="term" value="F:dolichyldiphosphatase activity"/>
    <property type="evidence" value="ECO:0007669"/>
    <property type="project" value="UniProtKB-UniRule"/>
</dbReference>
<comment type="catalytic activity">
    <reaction evidence="8 9">
        <text>a di-trans,poly-cis-dolichyl diphosphate + H2O = a di-trans,poly-cis-dolichyl phosphate + phosphate + H(+)</text>
        <dbReference type="Rhea" id="RHEA:14385"/>
        <dbReference type="Rhea" id="RHEA-COMP:19498"/>
        <dbReference type="Rhea" id="RHEA-COMP:19506"/>
        <dbReference type="ChEBI" id="CHEBI:15377"/>
        <dbReference type="ChEBI" id="CHEBI:15378"/>
        <dbReference type="ChEBI" id="CHEBI:43474"/>
        <dbReference type="ChEBI" id="CHEBI:57497"/>
        <dbReference type="ChEBI" id="CHEBI:57683"/>
        <dbReference type="EC" id="3.6.1.43"/>
    </reaction>
</comment>
<dbReference type="Gene3D" id="1.20.144.10">
    <property type="entry name" value="Phosphatidic acid phosphatase type 2/haloperoxidase"/>
    <property type="match status" value="1"/>
</dbReference>
<dbReference type="InterPro" id="IPR000326">
    <property type="entry name" value="PAP2/HPO"/>
</dbReference>
<gene>
    <name evidence="11" type="ORF">GBAR_LOCUS24800</name>
</gene>
<sequence>MAPGEEEAARYVPITLTHVLYEEGIPPLDSSTAYSRIRTCNPAQFGRKSVSPLVYILSAGDVVGFVLAWFSILPVFILVGLCTLILVRRDLQTMFFTGGLVANEGVNFILKNLIQEPRPINAMNPRPLFGKYGMPSSHAQFMGWFATYFSLFIFVKTMLSVGSLDYVWKTFCTGVAVCSSVLCCASRIYLGYHSMAQVLYGVVLGAGVAVLWFTVVQVFCEPYFSQIYQWKISELLLLKDMSRIPNYMWFEYTSVRQETKKRLRRKSS</sequence>
<dbReference type="GO" id="GO:0008610">
    <property type="term" value="P:lipid biosynthetic process"/>
    <property type="evidence" value="ECO:0007669"/>
    <property type="project" value="TreeGrafter"/>
</dbReference>
<keyword evidence="9" id="KW-0256">Endoplasmic reticulum</keyword>
<evidence type="ECO:0000256" key="4">
    <source>
        <dbReference type="ARBA" id="ARBA00022801"/>
    </source>
</evidence>
<dbReference type="GO" id="GO:0005789">
    <property type="term" value="C:endoplasmic reticulum membrane"/>
    <property type="evidence" value="ECO:0007669"/>
    <property type="project" value="UniProtKB-SubCell"/>
</dbReference>
<keyword evidence="3 9" id="KW-0812">Transmembrane</keyword>
<evidence type="ECO:0000259" key="10">
    <source>
        <dbReference type="SMART" id="SM00014"/>
    </source>
</evidence>
<protein>
    <recommendedName>
        <fullName evidence="9">Dolichyldiphosphatase</fullName>
        <ecNumber evidence="9">3.6.1.43</ecNumber>
    </recommendedName>
</protein>
<dbReference type="EMBL" id="CASHTH010003422">
    <property type="protein sequence ID" value="CAI8044764.1"/>
    <property type="molecule type" value="Genomic_DNA"/>
</dbReference>
<evidence type="ECO:0000256" key="5">
    <source>
        <dbReference type="ARBA" id="ARBA00022989"/>
    </source>
</evidence>
<evidence type="ECO:0000256" key="3">
    <source>
        <dbReference type="ARBA" id="ARBA00022692"/>
    </source>
</evidence>
<dbReference type="EC" id="3.6.1.43" evidence="9"/>
<reference evidence="11" key="1">
    <citation type="submission" date="2023-03" db="EMBL/GenBank/DDBJ databases">
        <authorList>
            <person name="Steffen K."/>
            <person name="Cardenas P."/>
        </authorList>
    </citation>
    <scope>NUCLEOTIDE SEQUENCE</scope>
</reference>
<feature type="transmembrane region" description="Helical" evidence="9">
    <location>
        <begin position="62"/>
        <end position="87"/>
    </location>
</feature>
<feature type="transmembrane region" description="Helical" evidence="9">
    <location>
        <begin position="141"/>
        <end position="160"/>
    </location>
</feature>
<comment type="subcellular location">
    <subcellularLocation>
        <location evidence="9">Endoplasmic reticulum membrane</location>
        <topology evidence="9">Multi-pass membrane protein</topology>
    </subcellularLocation>
    <subcellularLocation>
        <location evidence="1">Membrane</location>
        <topology evidence="1">Multi-pass membrane protein</topology>
    </subcellularLocation>
</comment>
<dbReference type="InterPro" id="IPR039667">
    <property type="entry name" value="Dolichyldiphosphatase_PAP2"/>
</dbReference>